<keyword evidence="1" id="KW-0732">Signal</keyword>
<accession>A0A1X9NG97</accession>
<reference evidence="2 3" key="1">
    <citation type="submission" date="2016-11" db="EMBL/GenBank/DDBJ databases">
        <title>Trade-off between light-utilization and light-protection in marine flavobacteria.</title>
        <authorList>
            <person name="Kumagai Y."/>
        </authorList>
    </citation>
    <scope>NUCLEOTIDE SEQUENCE [LARGE SCALE GENOMIC DNA]</scope>
    <source>
        <strain evidence="2 3">NBRC 107125</strain>
    </source>
</reference>
<gene>
    <name evidence="2" type="ORF">BST96_02315</name>
</gene>
<evidence type="ECO:0000256" key="1">
    <source>
        <dbReference type="SAM" id="SignalP"/>
    </source>
</evidence>
<dbReference type="STRING" id="716816.BST96_02315"/>
<protein>
    <recommendedName>
        <fullName evidence="4">DUF3313 domain-containing protein</fullName>
    </recommendedName>
</protein>
<keyword evidence="3" id="KW-1185">Reference proteome</keyword>
<proteinExistence type="predicted"/>
<dbReference type="PROSITE" id="PS51257">
    <property type="entry name" value="PROKAR_LIPOPROTEIN"/>
    <property type="match status" value="1"/>
</dbReference>
<dbReference type="KEGG" id="osg:BST96_02315"/>
<dbReference type="AlphaFoldDB" id="A0A1X9NG97"/>
<sequence length="224" mass="25217">MNRRLCSTIAFTLLFGLSACTQYPAERGPVNEQGLTTLTQSSFDELAIRSSTDFKQYRKLKIEPLTVSYDKTRRHDSLNRKADAFEFDEREMALFNEQFRKAFSGTWGERYGWELTEETAADVIVIKASITDLYLYASIKNNEILPTKAATNESSRMVINLDLVDGQSGELLLQSSGKKTTGFRGTGVGSMTRTSSVRYWSDAFQAFRQWANLLANQVGDIPTS</sequence>
<evidence type="ECO:0000313" key="2">
    <source>
        <dbReference type="EMBL" id="ARN73043.1"/>
    </source>
</evidence>
<feature type="signal peptide" evidence="1">
    <location>
        <begin position="1"/>
        <end position="21"/>
    </location>
</feature>
<evidence type="ECO:0008006" key="4">
    <source>
        <dbReference type="Google" id="ProtNLM"/>
    </source>
</evidence>
<dbReference type="InterPro" id="IPR021747">
    <property type="entry name" value="DUF3313"/>
</dbReference>
<dbReference type="RefSeq" id="WP_169713870.1">
    <property type="nucleotide sequence ID" value="NZ_CP019343.1"/>
</dbReference>
<dbReference type="Proteomes" id="UP000193450">
    <property type="component" value="Chromosome"/>
</dbReference>
<organism evidence="2 3">
    <name type="scientific">Oceanicoccus sagamiensis</name>
    <dbReference type="NCBI Taxonomy" id="716816"/>
    <lineage>
        <taxon>Bacteria</taxon>
        <taxon>Pseudomonadati</taxon>
        <taxon>Pseudomonadota</taxon>
        <taxon>Gammaproteobacteria</taxon>
        <taxon>Cellvibrionales</taxon>
        <taxon>Spongiibacteraceae</taxon>
        <taxon>Oceanicoccus</taxon>
    </lineage>
</organism>
<feature type="chain" id="PRO_5012982390" description="DUF3313 domain-containing protein" evidence="1">
    <location>
        <begin position="22"/>
        <end position="224"/>
    </location>
</feature>
<dbReference type="Pfam" id="PF11769">
    <property type="entry name" value="DUF3313"/>
    <property type="match status" value="1"/>
</dbReference>
<name>A0A1X9NG97_9GAMM</name>
<dbReference type="EMBL" id="CP019343">
    <property type="protein sequence ID" value="ARN73043.1"/>
    <property type="molecule type" value="Genomic_DNA"/>
</dbReference>
<evidence type="ECO:0000313" key="3">
    <source>
        <dbReference type="Proteomes" id="UP000193450"/>
    </source>
</evidence>